<evidence type="ECO:0000256" key="4">
    <source>
        <dbReference type="ARBA" id="ARBA00022553"/>
    </source>
</evidence>
<dbReference type="InterPro" id="IPR020997">
    <property type="entry name" value="Ataxin-1_N"/>
</dbReference>
<reference evidence="11 12" key="1">
    <citation type="submission" date="2020-10" db="EMBL/GenBank/DDBJ databases">
        <title>Pygocentrus nattereri (red-bellied piranha) genome, fPygNat1, primary haplotype.</title>
        <authorList>
            <person name="Myers G."/>
            <person name="Meyer A."/>
            <person name="Karagic N."/>
            <person name="Pippel M."/>
            <person name="Winkler S."/>
            <person name="Tracey A."/>
            <person name="Wood J."/>
            <person name="Formenti G."/>
            <person name="Howe K."/>
            <person name="Fedrigo O."/>
            <person name="Jarvis E.D."/>
        </authorList>
    </citation>
    <scope>NUCLEOTIDE SEQUENCE [LARGE SCALE GENOMIC DNA]</scope>
</reference>
<keyword evidence="7" id="KW-0804">Transcription</keyword>
<feature type="region of interest" description="Disordered" evidence="9">
    <location>
        <begin position="768"/>
        <end position="802"/>
    </location>
</feature>
<feature type="compositionally biased region" description="Polar residues" evidence="9">
    <location>
        <begin position="61"/>
        <end position="75"/>
    </location>
</feature>
<proteinExistence type="inferred from homology"/>
<dbReference type="GO" id="GO:0003677">
    <property type="term" value="F:DNA binding"/>
    <property type="evidence" value="ECO:0007669"/>
    <property type="project" value="UniProtKB-KW"/>
</dbReference>
<dbReference type="Proteomes" id="UP001501920">
    <property type="component" value="Chromosome 3"/>
</dbReference>
<evidence type="ECO:0000259" key="10">
    <source>
        <dbReference type="PROSITE" id="PS51148"/>
    </source>
</evidence>
<evidence type="ECO:0000256" key="3">
    <source>
        <dbReference type="ARBA" id="ARBA00022491"/>
    </source>
</evidence>
<dbReference type="InterPro" id="IPR036096">
    <property type="entry name" value="Ataxin_AXH_dom_sf"/>
</dbReference>
<dbReference type="Pfam" id="PF08517">
    <property type="entry name" value="AXH"/>
    <property type="match status" value="1"/>
</dbReference>
<keyword evidence="5" id="KW-0805">Transcription regulation</keyword>
<evidence type="ECO:0000313" key="12">
    <source>
        <dbReference type="Proteomes" id="UP001501920"/>
    </source>
</evidence>
<dbReference type="GO" id="GO:0005634">
    <property type="term" value="C:nucleus"/>
    <property type="evidence" value="ECO:0007669"/>
    <property type="project" value="UniProtKB-SubCell"/>
</dbReference>
<feature type="domain" description="AXH" evidence="10">
    <location>
        <begin position="565"/>
        <end position="696"/>
    </location>
</feature>
<dbReference type="GeneID" id="108443721"/>
<dbReference type="GO" id="GO:0003723">
    <property type="term" value="F:RNA binding"/>
    <property type="evidence" value="ECO:0007669"/>
    <property type="project" value="InterPro"/>
</dbReference>
<evidence type="ECO:0000256" key="2">
    <source>
        <dbReference type="ARBA" id="ARBA00007348"/>
    </source>
</evidence>
<organism evidence="11 12">
    <name type="scientific">Pygocentrus nattereri</name>
    <name type="common">Red-bellied piranha</name>
    <dbReference type="NCBI Taxonomy" id="42514"/>
    <lineage>
        <taxon>Eukaryota</taxon>
        <taxon>Metazoa</taxon>
        <taxon>Chordata</taxon>
        <taxon>Craniata</taxon>
        <taxon>Vertebrata</taxon>
        <taxon>Euteleostomi</taxon>
        <taxon>Actinopterygii</taxon>
        <taxon>Neopterygii</taxon>
        <taxon>Teleostei</taxon>
        <taxon>Ostariophysi</taxon>
        <taxon>Characiformes</taxon>
        <taxon>Characoidei</taxon>
        <taxon>Pygocentrus</taxon>
    </lineage>
</organism>
<feature type="region of interest" description="Disordered" evidence="9">
    <location>
        <begin position="58"/>
        <end position="78"/>
    </location>
</feature>
<dbReference type="GO" id="GO:0007399">
    <property type="term" value="P:nervous system development"/>
    <property type="evidence" value="ECO:0007669"/>
    <property type="project" value="TreeGrafter"/>
</dbReference>
<dbReference type="SMART" id="SM00536">
    <property type="entry name" value="AXH"/>
    <property type="match status" value="1"/>
</dbReference>
<name>A0A3B4DLM7_PYGNA</name>
<comment type="similarity">
    <text evidence="2">Belongs to the ATXN1 family.</text>
</comment>
<dbReference type="RefSeq" id="XP_017580033.2">
    <property type="nucleotide sequence ID" value="XM_017724544.2"/>
</dbReference>
<keyword evidence="6" id="KW-0238">DNA-binding</keyword>
<comment type="subcellular location">
    <subcellularLocation>
        <location evidence="1">Nucleus</location>
    </subcellularLocation>
</comment>
<dbReference type="Pfam" id="PF12547">
    <property type="entry name" value="ATXN-1_C"/>
    <property type="match status" value="1"/>
</dbReference>
<dbReference type="STRING" id="42514.ENSPNAP00000024365"/>
<dbReference type="PANTHER" id="PTHR13392">
    <property type="entry name" value="ATAXIN 1"/>
    <property type="match status" value="1"/>
</dbReference>
<dbReference type="SUPFAM" id="SSF102031">
    <property type="entry name" value="AXH domain"/>
    <property type="match status" value="1"/>
</dbReference>
<reference evidence="11" key="2">
    <citation type="submission" date="2025-08" db="UniProtKB">
        <authorList>
            <consortium name="Ensembl"/>
        </authorList>
    </citation>
    <scope>IDENTIFICATION</scope>
</reference>
<dbReference type="AlphaFoldDB" id="A0A3B4DLM7"/>
<dbReference type="CTD" id="565841"/>
<evidence type="ECO:0000256" key="6">
    <source>
        <dbReference type="ARBA" id="ARBA00023125"/>
    </source>
</evidence>
<dbReference type="PROSITE" id="PS51148">
    <property type="entry name" value="AXH"/>
    <property type="match status" value="1"/>
</dbReference>
<reference evidence="11" key="3">
    <citation type="submission" date="2025-09" db="UniProtKB">
        <authorList>
            <consortium name="Ensembl"/>
        </authorList>
    </citation>
    <scope>IDENTIFICATION</scope>
</reference>
<evidence type="ECO:0000256" key="9">
    <source>
        <dbReference type="SAM" id="MobiDB-lite"/>
    </source>
</evidence>
<evidence type="ECO:0000256" key="8">
    <source>
        <dbReference type="ARBA" id="ARBA00023242"/>
    </source>
</evidence>
<keyword evidence="4" id="KW-0597">Phosphoprotein</keyword>
<evidence type="ECO:0000256" key="7">
    <source>
        <dbReference type="ARBA" id="ARBA00023163"/>
    </source>
</evidence>
<keyword evidence="3" id="KW-0678">Repressor</keyword>
<dbReference type="InterPro" id="IPR043404">
    <property type="entry name" value="ATAXIN1-like"/>
</dbReference>
<keyword evidence="8" id="KW-0539">Nucleus</keyword>
<evidence type="ECO:0000256" key="1">
    <source>
        <dbReference type="ARBA" id="ARBA00004123"/>
    </source>
</evidence>
<dbReference type="GeneTree" id="ENSGT00390000005939"/>
<evidence type="ECO:0000256" key="5">
    <source>
        <dbReference type="ARBA" id="ARBA00023015"/>
    </source>
</evidence>
<dbReference type="PANTHER" id="PTHR13392:SF5">
    <property type="entry name" value="ATAXIN-1"/>
    <property type="match status" value="1"/>
</dbReference>
<dbReference type="OMA" id="VTRCSIP"/>
<keyword evidence="12" id="KW-1185">Reference proteome</keyword>
<sequence>MKSNQERSNECLPPKKREILALEERQVLVASTMSESQSGENLAWLASVASMASMATVPNHVPSQSNTAHVDSPSPSAKAPTAVTEYLLESTCASTSSLSSYRSSTPKGGISGATTITANPAMLSSTFAQAAGTIQHTQLAPNLQIIGPYTGYISSQIVPPAVSPSQSCRPTQEVYAATSVIPQASNENSQKQQMISTLPTIAHTTSQCIQVEGAPVGLTVTSPTSQVPLQLHPHSAVLAPHGLALAPSQVLVHYTDGLVTKHSDSQCRELQNGALGEVTVVKHSTSVVKGISSKPERNESQRQNQNLGLHAQTQVLLPAEYTTHDSAGFQTSLMLVSSNHLVANNSTELQSTLDKDQSSLAHVERTGLSMVEPVSRVSSLTLSSSDGLAASLASTLSPQSLLQTSPGASAQELSTSLYSATQLPIIGYITSTSGGPQQAVASYHSNLPQHLVISGSPSLLIPVSAGNINTPPAEPEVTRCSIPTIPPANVPTVASGLPQAYITAATPTVAASVLPNGKEINGPEGHHTTTAIQSSTQVQLPVFSAGVVAPPAPVLTPTPTSPQNAPLSPSTALPPYFMKGSIIQLADGELKRVEDLRTEDFLQSAEVSGELKIDSSTVERIDSSRTPDAVIIQFSVGEHKAQVCVEVLVEYPFFVFGQGWSSCCPDRTTQLLALSCAKLSVGDVCISLTLKSLRNGALSKDQTFGPLKNHNNIHLKTAKANGQAGERPSLKEDQRNGNIFRSVGEQKFETPGLESLNSGKGVILSKNGEGKAHAAVSRKRRWSAPERGQMGRSHEGDLPETLPKLSFLSQAIKVNIEGRSSMGS</sequence>
<accession>A0A3B4DLM7</accession>
<dbReference type="GO" id="GO:0000122">
    <property type="term" value="P:negative regulation of transcription by RNA polymerase II"/>
    <property type="evidence" value="ECO:0007669"/>
    <property type="project" value="TreeGrafter"/>
</dbReference>
<protein>
    <recommendedName>
        <fullName evidence="10">AXH domain-containing protein</fullName>
    </recommendedName>
</protein>
<dbReference type="InterPro" id="IPR003652">
    <property type="entry name" value="Ataxin_AXH_dom"/>
</dbReference>
<dbReference type="Ensembl" id="ENSPNAT00000010302.2">
    <property type="protein sequence ID" value="ENSPNAP00000024365.2"/>
    <property type="gene ID" value="ENSPNAG00000001226.2"/>
</dbReference>
<dbReference type="OrthoDB" id="10000452at2759"/>
<evidence type="ECO:0000313" key="11">
    <source>
        <dbReference type="Ensembl" id="ENSPNAP00000024365.2"/>
    </source>
</evidence>
<dbReference type="RefSeq" id="XP_017580034.2">
    <property type="nucleotide sequence ID" value="XM_017724545.2"/>
</dbReference>